<dbReference type="Gene3D" id="1.20.1250.20">
    <property type="entry name" value="MFS general substrate transporter like domains"/>
    <property type="match status" value="1"/>
</dbReference>
<feature type="domain" description="Major facilitator superfamily (MFS) profile" evidence="7">
    <location>
        <begin position="142"/>
        <end position="552"/>
    </location>
</feature>
<evidence type="ECO:0000256" key="2">
    <source>
        <dbReference type="ARBA" id="ARBA00022475"/>
    </source>
</evidence>
<dbReference type="PROSITE" id="PS50850">
    <property type="entry name" value="MFS"/>
    <property type="match status" value="1"/>
</dbReference>
<comment type="subcellular location">
    <subcellularLocation>
        <location evidence="1">Cell membrane</location>
        <topology evidence="1">Multi-pass membrane protein</topology>
    </subcellularLocation>
</comment>
<accession>A0AAD3DD51</accession>
<dbReference type="InterPro" id="IPR001958">
    <property type="entry name" value="Tet-R_TetA/multi-R_MdtG-like"/>
</dbReference>
<dbReference type="CDD" id="cd17325">
    <property type="entry name" value="MFS_MdtG_SLC18_like"/>
    <property type="match status" value="1"/>
</dbReference>
<feature type="transmembrane region" description="Helical" evidence="6">
    <location>
        <begin position="148"/>
        <end position="168"/>
    </location>
</feature>
<keyword evidence="3 6" id="KW-0812">Transmembrane</keyword>
<organism evidence="8 9">
    <name type="scientific">Chaetoceros tenuissimus</name>
    <dbReference type="NCBI Taxonomy" id="426638"/>
    <lineage>
        <taxon>Eukaryota</taxon>
        <taxon>Sar</taxon>
        <taxon>Stramenopiles</taxon>
        <taxon>Ochrophyta</taxon>
        <taxon>Bacillariophyta</taxon>
        <taxon>Coscinodiscophyceae</taxon>
        <taxon>Chaetocerotophycidae</taxon>
        <taxon>Chaetocerotales</taxon>
        <taxon>Chaetocerotaceae</taxon>
        <taxon>Chaetoceros</taxon>
    </lineage>
</organism>
<keyword evidence="4 6" id="KW-1133">Transmembrane helix</keyword>
<dbReference type="PRINTS" id="PR01035">
    <property type="entry name" value="TCRTETA"/>
</dbReference>
<dbReference type="PANTHER" id="PTHR43124:SF3">
    <property type="entry name" value="CHLORAMPHENICOL EFFLUX PUMP RV0191"/>
    <property type="match status" value="1"/>
</dbReference>
<dbReference type="GO" id="GO:0005886">
    <property type="term" value="C:plasma membrane"/>
    <property type="evidence" value="ECO:0007669"/>
    <property type="project" value="UniProtKB-SubCell"/>
</dbReference>
<dbReference type="GO" id="GO:0022857">
    <property type="term" value="F:transmembrane transporter activity"/>
    <property type="evidence" value="ECO:0007669"/>
    <property type="project" value="InterPro"/>
</dbReference>
<dbReference type="InterPro" id="IPR011701">
    <property type="entry name" value="MFS"/>
</dbReference>
<dbReference type="EMBL" id="BLLK01000072">
    <property type="protein sequence ID" value="GFH61185.1"/>
    <property type="molecule type" value="Genomic_DNA"/>
</dbReference>
<dbReference type="Pfam" id="PF07690">
    <property type="entry name" value="MFS_1"/>
    <property type="match status" value="1"/>
</dbReference>
<feature type="transmembrane region" description="Helical" evidence="6">
    <location>
        <begin position="267"/>
        <end position="288"/>
    </location>
</feature>
<reference evidence="8 9" key="1">
    <citation type="journal article" date="2021" name="Sci. Rep.">
        <title>The genome of the diatom Chaetoceros tenuissimus carries an ancient integrated fragment of an extant virus.</title>
        <authorList>
            <person name="Hongo Y."/>
            <person name="Kimura K."/>
            <person name="Takaki Y."/>
            <person name="Yoshida Y."/>
            <person name="Baba S."/>
            <person name="Kobayashi G."/>
            <person name="Nagasaki K."/>
            <person name="Hano T."/>
            <person name="Tomaru Y."/>
        </authorList>
    </citation>
    <scope>NUCLEOTIDE SEQUENCE [LARGE SCALE GENOMIC DNA]</scope>
    <source>
        <strain evidence="8 9">NIES-3715</strain>
    </source>
</reference>
<feature type="transmembrane region" description="Helical" evidence="6">
    <location>
        <begin position="415"/>
        <end position="433"/>
    </location>
</feature>
<name>A0AAD3DD51_9STRA</name>
<proteinExistence type="predicted"/>
<dbReference type="InterPro" id="IPR020846">
    <property type="entry name" value="MFS_dom"/>
</dbReference>
<feature type="transmembrane region" description="Helical" evidence="6">
    <location>
        <begin position="294"/>
        <end position="315"/>
    </location>
</feature>
<keyword evidence="9" id="KW-1185">Reference proteome</keyword>
<keyword evidence="5 6" id="KW-0472">Membrane</keyword>
<dbReference type="SUPFAM" id="SSF103473">
    <property type="entry name" value="MFS general substrate transporter"/>
    <property type="match status" value="1"/>
</dbReference>
<dbReference type="InterPro" id="IPR036259">
    <property type="entry name" value="MFS_trans_sf"/>
</dbReference>
<evidence type="ECO:0000313" key="8">
    <source>
        <dbReference type="EMBL" id="GFH61185.1"/>
    </source>
</evidence>
<dbReference type="InterPro" id="IPR050189">
    <property type="entry name" value="MFS_Efflux_Transporters"/>
</dbReference>
<evidence type="ECO:0000256" key="1">
    <source>
        <dbReference type="ARBA" id="ARBA00004651"/>
    </source>
</evidence>
<dbReference type="Proteomes" id="UP001054902">
    <property type="component" value="Unassembled WGS sequence"/>
</dbReference>
<feature type="transmembrane region" description="Helical" evidence="6">
    <location>
        <begin position="231"/>
        <end position="255"/>
    </location>
</feature>
<protein>
    <recommendedName>
        <fullName evidence="7">Major facilitator superfamily (MFS) profile domain-containing protein</fullName>
    </recommendedName>
</protein>
<evidence type="ECO:0000259" key="7">
    <source>
        <dbReference type="PROSITE" id="PS50850"/>
    </source>
</evidence>
<evidence type="ECO:0000256" key="4">
    <source>
        <dbReference type="ARBA" id="ARBA00022989"/>
    </source>
</evidence>
<gene>
    <name evidence="8" type="ORF">CTEN210_17661</name>
</gene>
<feature type="transmembrane region" description="Helical" evidence="6">
    <location>
        <begin position="376"/>
        <end position="395"/>
    </location>
</feature>
<evidence type="ECO:0000256" key="3">
    <source>
        <dbReference type="ARBA" id="ARBA00022692"/>
    </source>
</evidence>
<feature type="transmembrane region" description="Helical" evidence="6">
    <location>
        <begin position="180"/>
        <end position="200"/>
    </location>
</feature>
<dbReference type="PANTHER" id="PTHR43124">
    <property type="entry name" value="PURINE EFFLUX PUMP PBUE"/>
    <property type="match status" value="1"/>
</dbReference>
<dbReference type="AlphaFoldDB" id="A0AAD3DD51"/>
<evidence type="ECO:0000256" key="6">
    <source>
        <dbReference type="SAM" id="Phobius"/>
    </source>
</evidence>
<feature type="transmembrane region" description="Helical" evidence="6">
    <location>
        <begin position="207"/>
        <end position="225"/>
    </location>
</feature>
<evidence type="ECO:0000256" key="5">
    <source>
        <dbReference type="ARBA" id="ARBA00023136"/>
    </source>
</evidence>
<sequence length="563" mass="61841">MDHRLLFQYLRLKTYTNEEILAVFDEIVHSKQNEKSKSISHVDINHEEMTVKDLQRFFFHRLIDIDREQEQKYSYAKHFQDDDSTTIFSEDRKAQIEKYANQEAHEAMALLLSNDSIRSDTIEKYEFQRQITSLATELDLSRSIPISASMLLVGSSVGIIIPIMPYVVQNLGISTGEFGMVVSSFAFAKLFANVPAAVLVERHGRKPYLVYSLLIISCGVGGIGLASQFEHLLICRTLTGIGVSLLSTAATLSVADSSTPLNRARTMAPMMSAFAAGTALGPAVGGILADKIGINNTFLLVGGMYLVSTAVNNVFLKETKMIPEIDRKFPWHKNDKVSKKMATNKKKGKNETVVNSLQNAVSQWQPLLAKDKVRNVVFMNGFYWVALSGAQMTLLPLFLTDPDALALSPTSVGEIYMGMSLVQVLGNPILARYIDKIGKVPGIVTGCSLLSASMFTLPFCTEVEQLAMTLGFWSLGSTMLSTAPTAYISDHVKEDERAQAIALLRTAGDIGLLVGASSTGAVADIFDMDVAVHSSASLLLLATGWFTGRRIIDWQQSKQVQNK</sequence>
<keyword evidence="2" id="KW-1003">Cell membrane</keyword>
<comment type="caution">
    <text evidence="8">The sequence shown here is derived from an EMBL/GenBank/DDBJ whole genome shotgun (WGS) entry which is preliminary data.</text>
</comment>
<evidence type="ECO:0000313" key="9">
    <source>
        <dbReference type="Proteomes" id="UP001054902"/>
    </source>
</evidence>